<evidence type="ECO:0000256" key="1">
    <source>
        <dbReference type="SAM" id="Phobius"/>
    </source>
</evidence>
<dbReference type="EMBL" id="BK015922">
    <property type="protein sequence ID" value="DAF85279.1"/>
    <property type="molecule type" value="Genomic_DNA"/>
</dbReference>
<keyword evidence="1" id="KW-1133">Transmembrane helix</keyword>
<evidence type="ECO:0000313" key="2">
    <source>
        <dbReference type="EMBL" id="DAF85279.1"/>
    </source>
</evidence>
<accession>A0A8S5TSY8</accession>
<keyword evidence="1" id="KW-0472">Membrane</keyword>
<keyword evidence="1" id="KW-0812">Transmembrane</keyword>
<proteinExistence type="predicted"/>
<organism evidence="2">
    <name type="scientific">Siphoviridae sp. ct8aS59</name>
    <dbReference type="NCBI Taxonomy" id="2825365"/>
    <lineage>
        <taxon>Viruses</taxon>
        <taxon>Duplodnaviria</taxon>
        <taxon>Heunggongvirae</taxon>
        <taxon>Uroviricota</taxon>
        <taxon>Caudoviricetes</taxon>
    </lineage>
</organism>
<reference evidence="2" key="1">
    <citation type="journal article" date="2021" name="Proc. Natl. Acad. Sci. U.S.A.">
        <title>A Catalog of Tens of Thousands of Viruses from Human Metagenomes Reveals Hidden Associations with Chronic Diseases.</title>
        <authorList>
            <person name="Tisza M.J."/>
            <person name="Buck C.B."/>
        </authorList>
    </citation>
    <scope>NUCLEOTIDE SEQUENCE</scope>
    <source>
        <strain evidence="2">Ct8aS59</strain>
    </source>
</reference>
<sequence length="1322" mass="144877">MKATLYKTLSNEKTPIEVKAGQTVREALPDFDLENAIILINGKIKNPDYRLKENDTATIRLTPSGTVALIVTLVVVAVVAVSAAVVGGVQAYKAKQAAEKAQEELEKVKKLTNKSDIDNRPFLRGASNTLATGNSQPYIIGRHFFTPYLLSKPFYQITGEDGADEYTYTALECGFNKQILQTVAIDDIKIKTFNSNTPQEGAYNIDAGIFAKDGKIEIAQDGALLTALPALNYKTESSACNDEIPHDSDVEAGTQEYLTYTLNPYAKDVDIAITFPYGLYAMNNDGDKIETQTTITPQYSLDGGATWHSFTFNNNGTATNTFKRNVSTKELRYVAHKDFTAADYAAVKANGANAIYIRVRNGGNAGDSMIHNDCYVLYYQSVCFDPDKSAGELVPCKIVEDRERAFCTILGLKLKATKINEDKLKKINIVTHGIARTWNGTTWSATKTATRNPAAWVLEIETSPSHPASRRADSELDLESLGEYYEHCEINGYKFDWTITQNTKKDDVLNYIMEATGACIYYDIYGRRAIAIDRPQENALAVYNPQNIINIQNKKTFGRRTDGLRIKYINSKGDLYQEDTYLVMREGQTLNQDSLIKDITVTGITTFEHIVKYARRLMAIEVLRPKTTIIEAGNEGVFYTPFSKILVQDDSLKIGIGKGFTIRDCEWRSGLLKKIYTNEPLTFDPAKTYGIIANCFTADGVKPVSIKVSGTGTTNELTVNTQIRTSANAKPEQGNIFSFGELDENGEFSKVTTEYIISQIKRSEKGFNLEVVNYNEAIYDSGTIPDYKSNITERKTAGKKGIPADTVTHAELEETEKLAIDAANEAAAVVTQGVHFTQVHKIKDIHGIGDTIESLRAALDDVLRQANNGISVTDDKITLQVADSEQKTRALIELTNDRIVEAVEDMSENVYSAIEILKNQIIAMVDDDARNAQAGISIRADEIILQVENTESELRSTIDMTAGEILAQVDDMKSELTGLIDVQAGAVTALVEGGGAQGQMSLSLELPVIIDATTRAKFVQAASEGEVSAVYAQLEGTSGESIKYAIKGNASNAAVKALWDKAVAAALIASQIDLTATQINIAAEHVVITGSTNHGQTIIEGGKIRAALIEVEDLLAKNVKLKNGGSLRSNNFDGTVNANGQITADGTSGWAIDNAGKVIFNNAKIRGEINATTGTLNNVTVNGFYTSNNTPFQPMAMINIGYNDGTLQLTNNKNIKSVTRNETGVFTLSLKKGVWLKTHSYNGYNYIDVFVIGNAADTFVAGFKNMLLMTPNWLRNYVNGRLTQNNGYAYVDYVILYFTDNNSDQLIDPKSAQCFIFGTESD</sequence>
<protein>
    <submittedName>
        <fullName evidence="2">Putative tail protein</fullName>
    </submittedName>
</protein>
<feature type="transmembrane region" description="Helical" evidence="1">
    <location>
        <begin position="67"/>
        <end position="92"/>
    </location>
</feature>
<name>A0A8S5TSY8_9CAUD</name>